<feature type="region of interest" description="Disordered" evidence="1">
    <location>
        <begin position="291"/>
        <end position="316"/>
    </location>
</feature>
<evidence type="ECO:0000313" key="4">
    <source>
        <dbReference type="Proteomes" id="UP001174136"/>
    </source>
</evidence>
<dbReference type="GO" id="GO:0005737">
    <property type="term" value="C:cytoplasm"/>
    <property type="evidence" value="ECO:0007669"/>
    <property type="project" value="InterPro"/>
</dbReference>
<dbReference type="SUPFAM" id="SSF103657">
    <property type="entry name" value="BAR/IMD domain-like"/>
    <property type="match status" value="1"/>
</dbReference>
<dbReference type="SMART" id="SM00721">
    <property type="entry name" value="BAR"/>
    <property type="match status" value="1"/>
</dbReference>
<proteinExistence type="predicted"/>
<organism evidence="3 4">
    <name type="scientific">Merluccius polli</name>
    <name type="common">Benguela hake</name>
    <name type="synonym">Merluccius cadenati</name>
    <dbReference type="NCBI Taxonomy" id="89951"/>
    <lineage>
        <taxon>Eukaryota</taxon>
        <taxon>Metazoa</taxon>
        <taxon>Chordata</taxon>
        <taxon>Craniata</taxon>
        <taxon>Vertebrata</taxon>
        <taxon>Euteleostomi</taxon>
        <taxon>Actinopterygii</taxon>
        <taxon>Neopterygii</taxon>
        <taxon>Teleostei</taxon>
        <taxon>Neoteleostei</taxon>
        <taxon>Acanthomorphata</taxon>
        <taxon>Zeiogadaria</taxon>
        <taxon>Gadariae</taxon>
        <taxon>Gadiformes</taxon>
        <taxon>Gadoidei</taxon>
        <taxon>Merlucciidae</taxon>
        <taxon>Merluccius</taxon>
    </lineage>
</organism>
<name>A0AA47NM32_MERPO</name>
<sequence length="470" mass="51398">MDITRLAVDAGQFINRAVQYTGETLGQAECTQLDSSLEGLLARVETTKTWTDLGRGPDGADRLEDHLYERLDWSAPPRPRAQELLGDTMTQAGSEVGPHTPYGTSLVRCGEAQKQMGEAERKFVQSCHIHFLSPLRSFTEGEYRAMQDERRALVNKRLDLDIAKTRLRKAHEAEAEARNLNSNPLGDDYISHVSFMFSFLRVKWLKMWAQEISQAEMELRICQSLFDRQAEMTRQLLEGIGTTHMHHLRSLADFVEAQATYYAQCHQHAQDMRGELASIPALLCSNNWQAATSNSTKRPSTDDDDDDDFTSEPPGLKQAVVIHRLPDFSQDLAGGDPPRSAPEEAAFGPSVAEPSSQPQTNNNNNNNNSKSSLMLTPTAESQAANGLSGVSSAAKDSSGAAAEQRPPVPNCPALGESAAPRSVLKRENAVETLTAGEEMASQSLTTSGGAGEPQTANEFSTVLLTTSDRH</sequence>
<dbReference type="AlphaFoldDB" id="A0AA47NM32"/>
<evidence type="ECO:0000256" key="1">
    <source>
        <dbReference type="SAM" id="MobiDB-lite"/>
    </source>
</evidence>
<dbReference type="PROSITE" id="PS51021">
    <property type="entry name" value="BAR"/>
    <property type="match status" value="1"/>
</dbReference>
<dbReference type="InterPro" id="IPR027267">
    <property type="entry name" value="AH/BAR_dom_sf"/>
</dbReference>
<comment type="caution">
    <text evidence="3">The sequence shown here is derived from an EMBL/GenBank/DDBJ whole genome shotgun (WGS) entry which is preliminary data.</text>
</comment>
<reference evidence="3" key="1">
    <citation type="journal article" date="2023" name="Front. Mar. Sci.">
        <title>A new Merluccius polli reference genome to investigate the effects of global change in West African waters.</title>
        <authorList>
            <person name="Mateo J.L."/>
            <person name="Blanco-Fernandez C."/>
            <person name="Garcia-Vazquez E."/>
            <person name="Machado-Schiaffino G."/>
        </authorList>
    </citation>
    <scope>NUCLEOTIDE SEQUENCE</scope>
    <source>
        <strain evidence="3">C29</strain>
        <tissue evidence="3">Fin</tissue>
    </source>
</reference>
<feature type="compositionally biased region" description="Polar residues" evidence="1">
    <location>
        <begin position="454"/>
        <end position="470"/>
    </location>
</feature>
<dbReference type="Gene3D" id="1.20.1270.60">
    <property type="entry name" value="Arfaptin homology (AH) domain/BAR domain"/>
    <property type="match status" value="1"/>
</dbReference>
<feature type="domain" description="BAR" evidence="2">
    <location>
        <begin position="1"/>
        <end position="292"/>
    </location>
</feature>
<feature type="region of interest" description="Disordered" evidence="1">
    <location>
        <begin position="328"/>
        <end position="470"/>
    </location>
</feature>
<dbReference type="Proteomes" id="UP001174136">
    <property type="component" value="Unassembled WGS sequence"/>
</dbReference>
<protein>
    <submittedName>
        <fullName evidence="3">Endophilin-B1</fullName>
    </submittedName>
</protein>
<dbReference type="Pfam" id="PF03114">
    <property type="entry name" value="BAR"/>
    <property type="match status" value="1"/>
</dbReference>
<accession>A0AA47NM32</accession>
<feature type="compositionally biased region" description="Polar residues" evidence="1">
    <location>
        <begin position="369"/>
        <end position="385"/>
    </location>
</feature>
<dbReference type="EMBL" id="JAOPHQ010006683">
    <property type="protein sequence ID" value="KAK0130625.1"/>
    <property type="molecule type" value="Genomic_DNA"/>
</dbReference>
<evidence type="ECO:0000259" key="2">
    <source>
        <dbReference type="PROSITE" id="PS51021"/>
    </source>
</evidence>
<gene>
    <name evidence="3" type="primary">SH3GLB1_1</name>
    <name evidence="3" type="ORF">N1851_034895</name>
</gene>
<keyword evidence="4" id="KW-1185">Reference proteome</keyword>
<feature type="compositionally biased region" description="Low complexity" evidence="1">
    <location>
        <begin position="388"/>
        <end position="402"/>
    </location>
</feature>
<evidence type="ECO:0000313" key="3">
    <source>
        <dbReference type="EMBL" id="KAK0130625.1"/>
    </source>
</evidence>
<dbReference type="InterPro" id="IPR004148">
    <property type="entry name" value="BAR_dom"/>
</dbReference>